<proteinExistence type="predicted"/>
<name>A0A7W4LX24_BACVE</name>
<evidence type="ECO:0000313" key="2">
    <source>
        <dbReference type="Proteomes" id="UP000587477"/>
    </source>
</evidence>
<gene>
    <name evidence="1" type="ORF">BACVE_002853</name>
</gene>
<dbReference type="EMBL" id="CP063687">
    <property type="protein sequence ID" value="QOY27815.1"/>
    <property type="molecule type" value="Genomic_DNA"/>
</dbReference>
<organism evidence="1 2">
    <name type="scientific">Bacillus velezensis</name>
    <dbReference type="NCBI Taxonomy" id="492670"/>
    <lineage>
        <taxon>Bacteria</taxon>
        <taxon>Bacillati</taxon>
        <taxon>Bacillota</taxon>
        <taxon>Bacilli</taxon>
        <taxon>Bacillales</taxon>
        <taxon>Bacillaceae</taxon>
        <taxon>Bacillus</taxon>
        <taxon>Bacillus amyloliquefaciens group</taxon>
    </lineage>
</organism>
<accession>A0A7W4LX24</accession>
<sequence length="42" mass="4859">MWMIILLLIILIGFTGNIVSLLRAQKHASQRIIELLEKQGRK</sequence>
<protein>
    <submittedName>
        <fullName evidence="1">Uncharacterized protein</fullName>
    </submittedName>
</protein>
<dbReference type="AlphaFoldDB" id="A0A7W4LX24"/>
<dbReference type="RefSeq" id="WP_255219918.1">
    <property type="nucleotide sequence ID" value="NZ_BAABMD010000003.1"/>
</dbReference>
<evidence type="ECO:0000313" key="1">
    <source>
        <dbReference type="EMBL" id="QOY27815.1"/>
    </source>
</evidence>
<dbReference type="Proteomes" id="UP000587477">
    <property type="component" value="Chromosome"/>
</dbReference>
<reference evidence="2" key="1">
    <citation type="submission" date="2020-10" db="EMBL/GenBank/DDBJ databases">
        <title>Complete genome sequence of Bacillus velezensis NST6.</title>
        <authorList>
            <person name="Choi J."/>
        </authorList>
    </citation>
    <scope>NUCLEOTIDE SEQUENCE [LARGE SCALE GENOMIC DNA]</scope>
    <source>
        <strain evidence="2">NST6</strain>
    </source>
</reference>